<dbReference type="InterPro" id="IPR036940">
    <property type="entry name" value="PI3/4_kinase_cat_sf"/>
</dbReference>
<dbReference type="SMART" id="SM00146">
    <property type="entry name" value="PI3Kc"/>
    <property type="match status" value="1"/>
</dbReference>
<keyword evidence="6" id="KW-1185">Reference proteome</keyword>
<dbReference type="GO" id="GO:0005694">
    <property type="term" value="C:chromosome"/>
    <property type="evidence" value="ECO:0007669"/>
    <property type="project" value="TreeGrafter"/>
</dbReference>
<dbReference type="PANTHER" id="PTHR11139:SF69">
    <property type="entry name" value="SERINE_THREONINE-PROTEIN KINASE ATR"/>
    <property type="match status" value="1"/>
</dbReference>
<dbReference type="GO" id="GO:0000723">
    <property type="term" value="P:telomere maintenance"/>
    <property type="evidence" value="ECO:0007669"/>
    <property type="project" value="TreeGrafter"/>
</dbReference>
<dbReference type="Gene3D" id="3.30.1010.10">
    <property type="entry name" value="Phosphatidylinositol 3-kinase Catalytic Subunit, Chain A, domain 4"/>
    <property type="match status" value="1"/>
</dbReference>
<dbReference type="Pfam" id="PF00454">
    <property type="entry name" value="PI3_PI4_kinase"/>
    <property type="match status" value="2"/>
</dbReference>
<keyword evidence="3" id="KW-0227">DNA damage</keyword>
<dbReference type="InterPro" id="IPR000403">
    <property type="entry name" value="PI3/4_kinase_cat_dom"/>
</dbReference>
<keyword evidence="4" id="KW-0539">Nucleus</keyword>
<dbReference type="WBParaSite" id="Hba_20480">
    <property type="protein sequence ID" value="Hba_20480"/>
    <property type="gene ID" value="Hba_20480"/>
</dbReference>
<keyword evidence="2" id="KW-0723">Serine/threonine-protein kinase</keyword>
<evidence type="ECO:0000259" key="5">
    <source>
        <dbReference type="PROSITE" id="PS50290"/>
    </source>
</evidence>
<dbReference type="InterPro" id="IPR050517">
    <property type="entry name" value="DDR_Repair_Kinase"/>
</dbReference>
<dbReference type="SUPFAM" id="SSF56112">
    <property type="entry name" value="Protein kinase-like (PK-like)"/>
    <property type="match status" value="1"/>
</dbReference>
<keyword evidence="2" id="KW-0808">Transferase</keyword>
<evidence type="ECO:0000256" key="1">
    <source>
        <dbReference type="ARBA" id="ARBA00004123"/>
    </source>
</evidence>
<dbReference type="GO" id="GO:0000077">
    <property type="term" value="P:DNA damage checkpoint signaling"/>
    <property type="evidence" value="ECO:0007669"/>
    <property type="project" value="TreeGrafter"/>
</dbReference>
<proteinExistence type="predicted"/>
<evidence type="ECO:0000256" key="2">
    <source>
        <dbReference type="ARBA" id="ARBA00022527"/>
    </source>
</evidence>
<protein>
    <submittedName>
        <fullName evidence="7">PI3K/PI4K domain-containing protein</fullName>
    </submittedName>
</protein>
<evidence type="ECO:0000256" key="3">
    <source>
        <dbReference type="ARBA" id="ARBA00022763"/>
    </source>
</evidence>
<name>A0A1I7XT16_HETBA</name>
<dbReference type="InterPro" id="IPR011009">
    <property type="entry name" value="Kinase-like_dom_sf"/>
</dbReference>
<evidence type="ECO:0000313" key="6">
    <source>
        <dbReference type="Proteomes" id="UP000095283"/>
    </source>
</evidence>
<organism evidence="6 7">
    <name type="scientific">Heterorhabditis bacteriophora</name>
    <name type="common">Entomopathogenic nematode worm</name>
    <dbReference type="NCBI Taxonomy" id="37862"/>
    <lineage>
        <taxon>Eukaryota</taxon>
        <taxon>Metazoa</taxon>
        <taxon>Ecdysozoa</taxon>
        <taxon>Nematoda</taxon>
        <taxon>Chromadorea</taxon>
        <taxon>Rhabditida</taxon>
        <taxon>Rhabditina</taxon>
        <taxon>Rhabditomorpha</taxon>
        <taxon>Strongyloidea</taxon>
        <taxon>Heterorhabditidae</taxon>
        <taxon>Heterorhabditis</taxon>
    </lineage>
</organism>
<evidence type="ECO:0000313" key="7">
    <source>
        <dbReference type="WBParaSite" id="Hba_20480"/>
    </source>
</evidence>
<dbReference type="Gene3D" id="1.10.1070.11">
    <property type="entry name" value="Phosphatidylinositol 3-/4-kinase, catalytic domain"/>
    <property type="match status" value="2"/>
</dbReference>
<dbReference type="GO" id="GO:0005634">
    <property type="term" value="C:nucleus"/>
    <property type="evidence" value="ECO:0007669"/>
    <property type="project" value="UniProtKB-SubCell"/>
</dbReference>
<reference evidence="7" key="1">
    <citation type="submission" date="2016-11" db="UniProtKB">
        <authorList>
            <consortium name="WormBaseParasite"/>
        </authorList>
    </citation>
    <scope>IDENTIFICATION</scope>
</reference>
<keyword evidence="2" id="KW-0418">Kinase</keyword>
<sequence length="412" mass="47257">MDTELLMGAKERNCIGTRSIIPSIMIPLTEMLEHALPRDHAIKVNSLSQFVMDTPSAQESHMGQLPEVFIQSIDNDYLILKSLQRPKRLVLRGVDGRRYQIMCKPSDELRKDARFMDVNRMMNGLMRQNADARRRQLMVRTFSVIPLQPSGGILEWVPNLVPYRTVLQPLFEQKSGGAITDNEWHLNWDVNASLEQRIERMRKFYYRHYPLVMAEWFRRQFPDPSSWHSARIGFARSAAVMSMIGFVLGLDKLLKSRTIVIFFYVVPFRLTRNMVNGFGPTGVEGSFRKACESTLRVMREHKDTLLTALFFIQVIQTFVHDPLLEWITTEARAQQNKGRGQQRLNAPTTVREQANENVSMILKRLDGHIVSPESTIYIVLGSIIHYVHAYILSPVSFQLNTSPGKALVNGGL</sequence>
<feature type="domain" description="PI3K/PI4K catalytic" evidence="5">
    <location>
        <begin position="73"/>
        <end position="369"/>
    </location>
</feature>
<dbReference type="AlphaFoldDB" id="A0A1I7XT16"/>
<accession>A0A1I7XT16</accession>
<dbReference type="GO" id="GO:0006281">
    <property type="term" value="P:DNA repair"/>
    <property type="evidence" value="ECO:0007669"/>
    <property type="project" value="TreeGrafter"/>
</dbReference>
<dbReference type="PROSITE" id="PS50290">
    <property type="entry name" value="PI3_4_KINASE_3"/>
    <property type="match status" value="1"/>
</dbReference>
<evidence type="ECO:0000256" key="4">
    <source>
        <dbReference type="ARBA" id="ARBA00023242"/>
    </source>
</evidence>
<dbReference type="Proteomes" id="UP000095283">
    <property type="component" value="Unplaced"/>
</dbReference>
<dbReference type="PANTHER" id="PTHR11139">
    <property type="entry name" value="ATAXIA TELANGIECTASIA MUTATED ATM -RELATED"/>
    <property type="match status" value="1"/>
</dbReference>
<comment type="subcellular location">
    <subcellularLocation>
        <location evidence="1">Nucleus</location>
    </subcellularLocation>
</comment>
<dbReference type="GO" id="GO:0004674">
    <property type="term" value="F:protein serine/threonine kinase activity"/>
    <property type="evidence" value="ECO:0007669"/>
    <property type="project" value="UniProtKB-KW"/>
</dbReference>